<keyword evidence="3" id="KW-1185">Reference proteome</keyword>
<feature type="chain" id="PRO_5046581630" evidence="1">
    <location>
        <begin position="18"/>
        <end position="101"/>
    </location>
</feature>
<comment type="caution">
    <text evidence="2">The sequence shown here is derived from an EMBL/GenBank/DDBJ whole genome shotgun (WGS) entry which is preliminary data.</text>
</comment>
<feature type="signal peptide" evidence="1">
    <location>
        <begin position="1"/>
        <end position="17"/>
    </location>
</feature>
<dbReference type="EMBL" id="JAGHKO010000001">
    <property type="protein sequence ID" value="MBO9199000.1"/>
    <property type="molecule type" value="Genomic_DNA"/>
</dbReference>
<protein>
    <submittedName>
        <fullName evidence="2">Uncharacterized protein</fullName>
    </submittedName>
</protein>
<evidence type="ECO:0000313" key="3">
    <source>
        <dbReference type="Proteomes" id="UP000677244"/>
    </source>
</evidence>
<dbReference type="PROSITE" id="PS51257">
    <property type="entry name" value="PROKAR_LIPOPROTEIN"/>
    <property type="match status" value="1"/>
</dbReference>
<keyword evidence="1" id="KW-0732">Signal</keyword>
<dbReference type="Proteomes" id="UP000677244">
    <property type="component" value="Unassembled WGS sequence"/>
</dbReference>
<sequence length="101" mass="10807">MRKSLLIISLLAGIVYACNQQDQTAPHLLSTGKLPTQVFSIDITKDTTLHTKNGALIRIPHGALSSGTNPVQLEIKEAYSMQEILKAGLTTMSNGQALSTS</sequence>
<evidence type="ECO:0000256" key="1">
    <source>
        <dbReference type="SAM" id="SignalP"/>
    </source>
</evidence>
<dbReference type="RefSeq" id="WP_209137080.1">
    <property type="nucleotide sequence ID" value="NZ_JAGHKO010000001.1"/>
</dbReference>
<gene>
    <name evidence="2" type="ORF">J7I42_01910</name>
</gene>
<reference evidence="2 3" key="1">
    <citation type="submission" date="2021-03" db="EMBL/GenBank/DDBJ databases">
        <title>Assistant Professor.</title>
        <authorList>
            <person name="Huq M.A."/>
        </authorList>
    </citation>
    <scope>NUCLEOTIDE SEQUENCE [LARGE SCALE GENOMIC DNA]</scope>
    <source>
        <strain evidence="2 3">MAH-29</strain>
    </source>
</reference>
<name>A0ABS3YNH9_9BACT</name>
<organism evidence="2 3">
    <name type="scientific">Niastella soli</name>
    <dbReference type="NCBI Taxonomy" id="2821487"/>
    <lineage>
        <taxon>Bacteria</taxon>
        <taxon>Pseudomonadati</taxon>
        <taxon>Bacteroidota</taxon>
        <taxon>Chitinophagia</taxon>
        <taxon>Chitinophagales</taxon>
        <taxon>Chitinophagaceae</taxon>
        <taxon>Niastella</taxon>
    </lineage>
</organism>
<proteinExistence type="predicted"/>
<accession>A0ABS3YNH9</accession>
<evidence type="ECO:0000313" key="2">
    <source>
        <dbReference type="EMBL" id="MBO9199000.1"/>
    </source>
</evidence>